<dbReference type="EC" id="4.1.2.-" evidence="6"/>
<dbReference type="InterPro" id="IPR002220">
    <property type="entry name" value="DapA-like"/>
</dbReference>
<dbReference type="PIRSF" id="PIRSF001365">
    <property type="entry name" value="DHDPS"/>
    <property type="match status" value="1"/>
</dbReference>
<evidence type="ECO:0000313" key="6">
    <source>
        <dbReference type="EMBL" id="TWT91063.1"/>
    </source>
</evidence>
<dbReference type="OrthoDB" id="9782828at2"/>
<sequence>MSATLNKVQGVIVPLVTPLAAADEIDAPGLGRLVERLLVGRVHGLFVCGTTGEGPSLSYRTRRELVELVCQQASGRAPVLVGVTDTSLIESVEMAAFAHEAGADAVVLAPPCYFPIDQQGLIQWAHRLVEETPLPVMLYNMPALTKTNFEPDTVIRLMEEPQIIGLKDSSGDMDYFEHMRGITRARPDFSLLTGPEHLLGRSVAMGGDGGVCGGANITPSLFVELYEAACAGDAPRVALAEERVRQLAALYRIGTNPSISVIQGVKAALGQLGVCSDRMAEPYEGLCLSGKEQVRTILDSLTLDPESAASGVRATV</sequence>
<dbReference type="SMART" id="SM01130">
    <property type="entry name" value="DHDPS"/>
    <property type="match status" value="1"/>
</dbReference>
<feature type="active site" description="Proton donor/acceptor" evidence="4">
    <location>
        <position position="139"/>
    </location>
</feature>
<dbReference type="GO" id="GO:0005829">
    <property type="term" value="C:cytosol"/>
    <property type="evidence" value="ECO:0007669"/>
    <property type="project" value="TreeGrafter"/>
</dbReference>
<dbReference type="GO" id="GO:0019262">
    <property type="term" value="P:N-acetylneuraminate catabolic process"/>
    <property type="evidence" value="ECO:0007669"/>
    <property type="project" value="TreeGrafter"/>
</dbReference>
<feature type="active site" description="Schiff-base intermediate with substrate" evidence="4">
    <location>
        <position position="167"/>
    </location>
</feature>
<dbReference type="SUPFAM" id="SSF51569">
    <property type="entry name" value="Aldolase"/>
    <property type="match status" value="1"/>
</dbReference>
<dbReference type="Proteomes" id="UP000315440">
    <property type="component" value="Unassembled WGS sequence"/>
</dbReference>
<dbReference type="InterPro" id="IPR013785">
    <property type="entry name" value="Aldolase_TIM"/>
</dbReference>
<feature type="binding site" evidence="5">
    <location>
        <position position="51"/>
    </location>
    <ligand>
        <name>pyruvate</name>
        <dbReference type="ChEBI" id="CHEBI:15361"/>
    </ligand>
</feature>
<evidence type="ECO:0000256" key="2">
    <source>
        <dbReference type="ARBA" id="ARBA00023270"/>
    </source>
</evidence>
<keyword evidence="7" id="KW-1185">Reference proteome</keyword>
<dbReference type="PROSITE" id="PS00666">
    <property type="entry name" value="DHDPS_2"/>
    <property type="match status" value="1"/>
</dbReference>
<name>A0A5C5ZXR9_9BACT</name>
<dbReference type="Gene3D" id="3.20.20.70">
    <property type="entry name" value="Aldolase class I"/>
    <property type="match status" value="1"/>
</dbReference>
<feature type="binding site" evidence="5">
    <location>
        <position position="211"/>
    </location>
    <ligand>
        <name>pyruvate</name>
        <dbReference type="ChEBI" id="CHEBI:15361"/>
    </ligand>
</feature>
<dbReference type="RefSeq" id="WP_146398466.1">
    <property type="nucleotide sequence ID" value="NZ_SJPQ01000001.1"/>
</dbReference>
<gene>
    <name evidence="6" type="primary">yagE</name>
    <name evidence="6" type="ORF">Mal64_14620</name>
</gene>
<keyword evidence="2" id="KW-0704">Schiff base</keyword>
<dbReference type="AlphaFoldDB" id="A0A5C5ZXR9"/>
<dbReference type="GO" id="GO:0008747">
    <property type="term" value="F:N-acetylneuraminate lyase activity"/>
    <property type="evidence" value="ECO:0007669"/>
    <property type="project" value="TreeGrafter"/>
</dbReference>
<evidence type="ECO:0000256" key="1">
    <source>
        <dbReference type="ARBA" id="ARBA00023239"/>
    </source>
</evidence>
<evidence type="ECO:0000256" key="4">
    <source>
        <dbReference type="PIRSR" id="PIRSR001365-1"/>
    </source>
</evidence>
<proteinExistence type="inferred from homology"/>
<dbReference type="PANTHER" id="PTHR42849:SF1">
    <property type="entry name" value="N-ACETYLNEURAMINATE LYASE"/>
    <property type="match status" value="1"/>
</dbReference>
<dbReference type="CDD" id="cd00408">
    <property type="entry name" value="DHDPS-like"/>
    <property type="match status" value="1"/>
</dbReference>
<dbReference type="PANTHER" id="PTHR42849">
    <property type="entry name" value="N-ACETYLNEURAMINATE LYASE"/>
    <property type="match status" value="1"/>
</dbReference>
<dbReference type="Pfam" id="PF00701">
    <property type="entry name" value="DHDPS"/>
    <property type="match status" value="1"/>
</dbReference>
<evidence type="ECO:0000256" key="5">
    <source>
        <dbReference type="PIRSR" id="PIRSR001365-2"/>
    </source>
</evidence>
<comment type="similarity">
    <text evidence="3">Belongs to the DapA family.</text>
</comment>
<evidence type="ECO:0000313" key="7">
    <source>
        <dbReference type="Proteomes" id="UP000315440"/>
    </source>
</evidence>
<dbReference type="PRINTS" id="PR00146">
    <property type="entry name" value="DHPICSNTHASE"/>
</dbReference>
<organism evidence="6 7">
    <name type="scientific">Pseudobythopirellula maris</name>
    <dbReference type="NCBI Taxonomy" id="2527991"/>
    <lineage>
        <taxon>Bacteria</taxon>
        <taxon>Pseudomonadati</taxon>
        <taxon>Planctomycetota</taxon>
        <taxon>Planctomycetia</taxon>
        <taxon>Pirellulales</taxon>
        <taxon>Lacipirellulaceae</taxon>
        <taxon>Pseudobythopirellula</taxon>
    </lineage>
</organism>
<evidence type="ECO:0000256" key="3">
    <source>
        <dbReference type="PIRNR" id="PIRNR001365"/>
    </source>
</evidence>
<accession>A0A5C5ZXR9</accession>
<dbReference type="InterPro" id="IPR020625">
    <property type="entry name" value="Schiff_base-form_aldolases_AS"/>
</dbReference>
<keyword evidence="1 3" id="KW-0456">Lyase</keyword>
<reference evidence="6 7" key="1">
    <citation type="submission" date="2019-02" db="EMBL/GenBank/DDBJ databases">
        <title>Deep-cultivation of Planctomycetes and their phenomic and genomic characterization uncovers novel biology.</title>
        <authorList>
            <person name="Wiegand S."/>
            <person name="Jogler M."/>
            <person name="Boedeker C."/>
            <person name="Pinto D."/>
            <person name="Vollmers J."/>
            <person name="Rivas-Marin E."/>
            <person name="Kohn T."/>
            <person name="Peeters S.H."/>
            <person name="Heuer A."/>
            <person name="Rast P."/>
            <person name="Oberbeckmann S."/>
            <person name="Bunk B."/>
            <person name="Jeske O."/>
            <person name="Meyerdierks A."/>
            <person name="Storesund J.E."/>
            <person name="Kallscheuer N."/>
            <person name="Luecker S."/>
            <person name="Lage O.M."/>
            <person name="Pohl T."/>
            <person name="Merkel B.J."/>
            <person name="Hornburger P."/>
            <person name="Mueller R.-W."/>
            <person name="Bruemmer F."/>
            <person name="Labrenz M."/>
            <person name="Spormann A.M."/>
            <person name="Op Den Camp H."/>
            <person name="Overmann J."/>
            <person name="Amann R."/>
            <person name="Jetten M.S.M."/>
            <person name="Mascher T."/>
            <person name="Medema M.H."/>
            <person name="Devos D.P."/>
            <person name="Kaster A.-K."/>
            <person name="Ovreas L."/>
            <person name="Rohde M."/>
            <person name="Galperin M.Y."/>
            <person name="Jogler C."/>
        </authorList>
    </citation>
    <scope>NUCLEOTIDE SEQUENCE [LARGE SCALE GENOMIC DNA]</scope>
    <source>
        <strain evidence="6 7">Mal64</strain>
    </source>
</reference>
<protein>
    <submittedName>
        <fullName evidence="6">Putative 2-keto-3-deoxy-galactonate aldolase YagE</fullName>
        <ecNumber evidence="6">4.1.2.-</ecNumber>
    </submittedName>
</protein>
<dbReference type="EMBL" id="SJPQ01000001">
    <property type="protein sequence ID" value="TWT91063.1"/>
    <property type="molecule type" value="Genomic_DNA"/>
</dbReference>
<comment type="caution">
    <text evidence="6">The sequence shown here is derived from an EMBL/GenBank/DDBJ whole genome shotgun (WGS) entry which is preliminary data.</text>
</comment>